<dbReference type="GO" id="GO:0009423">
    <property type="term" value="P:chorismate biosynthetic process"/>
    <property type="evidence" value="ECO:0007669"/>
    <property type="project" value="TreeGrafter"/>
</dbReference>
<dbReference type="EC" id="2.5.1.19" evidence="3"/>
<organism evidence="3">
    <name type="scientific">bioreactor metagenome</name>
    <dbReference type="NCBI Taxonomy" id="1076179"/>
    <lineage>
        <taxon>unclassified sequences</taxon>
        <taxon>metagenomes</taxon>
        <taxon>ecological metagenomes</taxon>
    </lineage>
</organism>
<dbReference type="Pfam" id="PF00275">
    <property type="entry name" value="EPSP_synthase"/>
    <property type="match status" value="1"/>
</dbReference>
<feature type="domain" description="Enolpyruvate transferase" evidence="2">
    <location>
        <begin position="1"/>
        <end position="100"/>
    </location>
</feature>
<accession>A0A645D871</accession>
<dbReference type="InterPro" id="IPR013792">
    <property type="entry name" value="RNA3'P_cycl/enolpyr_Trfase_a/b"/>
</dbReference>
<proteinExistence type="predicted"/>
<evidence type="ECO:0000259" key="2">
    <source>
        <dbReference type="Pfam" id="PF00275"/>
    </source>
</evidence>
<dbReference type="InterPro" id="IPR001986">
    <property type="entry name" value="Enolpyruvate_Tfrase_dom"/>
</dbReference>
<evidence type="ECO:0000256" key="1">
    <source>
        <dbReference type="ARBA" id="ARBA00022679"/>
    </source>
</evidence>
<dbReference type="InterPro" id="IPR036968">
    <property type="entry name" value="Enolpyruvate_Tfrase_sf"/>
</dbReference>
<dbReference type="PANTHER" id="PTHR21090:SF5">
    <property type="entry name" value="PENTAFUNCTIONAL AROM POLYPEPTIDE"/>
    <property type="match status" value="1"/>
</dbReference>
<comment type="caution">
    <text evidence="3">The sequence shown here is derived from an EMBL/GenBank/DDBJ whole genome shotgun (WGS) entry which is preliminary data.</text>
</comment>
<dbReference type="InterPro" id="IPR023193">
    <property type="entry name" value="EPSP_synthase_CS"/>
</dbReference>
<sequence length="111" mass="11574">MLGACASGETRLINAARLRLKESDRLASVSAMLRALGGSVQELPDALVITGGQLAGGTVDSCRDHRIAMSAAIASIRCAKQVTILGADAVKKSYPAFYDDFNRLGGHADVV</sequence>
<keyword evidence="1 3" id="KW-0808">Transferase</keyword>
<protein>
    <submittedName>
        <fullName evidence="3">3-phosphoshikimate 1-carboxyvinyltransferase</fullName>
        <ecNumber evidence="3">2.5.1.19</ecNumber>
    </submittedName>
</protein>
<dbReference type="SUPFAM" id="SSF55205">
    <property type="entry name" value="EPT/RTPC-like"/>
    <property type="match status" value="1"/>
</dbReference>
<evidence type="ECO:0000313" key="3">
    <source>
        <dbReference type="EMBL" id="MPM85544.1"/>
    </source>
</evidence>
<dbReference type="GO" id="GO:0003866">
    <property type="term" value="F:3-phosphoshikimate 1-carboxyvinyltransferase activity"/>
    <property type="evidence" value="ECO:0007669"/>
    <property type="project" value="UniProtKB-EC"/>
</dbReference>
<dbReference type="Gene3D" id="3.65.10.10">
    <property type="entry name" value="Enolpyruvate transferase domain"/>
    <property type="match status" value="1"/>
</dbReference>
<dbReference type="AlphaFoldDB" id="A0A645D871"/>
<gene>
    <name evidence="3" type="primary">aroA_36</name>
    <name evidence="3" type="ORF">SDC9_132625</name>
</gene>
<dbReference type="PROSITE" id="PS00885">
    <property type="entry name" value="EPSP_SYNTHASE_2"/>
    <property type="match status" value="1"/>
</dbReference>
<dbReference type="EMBL" id="VSSQ01033820">
    <property type="protein sequence ID" value="MPM85544.1"/>
    <property type="molecule type" value="Genomic_DNA"/>
</dbReference>
<dbReference type="PANTHER" id="PTHR21090">
    <property type="entry name" value="AROM/DEHYDROQUINATE SYNTHASE"/>
    <property type="match status" value="1"/>
</dbReference>
<name>A0A645D871_9ZZZZ</name>
<reference evidence="3" key="1">
    <citation type="submission" date="2019-08" db="EMBL/GenBank/DDBJ databases">
        <authorList>
            <person name="Kucharzyk K."/>
            <person name="Murdoch R.W."/>
            <person name="Higgins S."/>
            <person name="Loffler F."/>
        </authorList>
    </citation>
    <scope>NUCLEOTIDE SEQUENCE</scope>
</reference>